<dbReference type="STRING" id="1121321.SAMN04488530_1441"/>
<protein>
    <submittedName>
        <fullName evidence="1">Uncharacterized protein</fullName>
    </submittedName>
</protein>
<dbReference type="Proteomes" id="UP000243255">
    <property type="component" value="Unassembled WGS sequence"/>
</dbReference>
<dbReference type="EMBL" id="FQWX01000044">
    <property type="protein sequence ID" value="SHH40187.1"/>
    <property type="molecule type" value="Genomic_DNA"/>
</dbReference>
<organism evidence="1 2">
    <name type="scientific">Asaccharospora irregularis DSM 2635</name>
    <dbReference type="NCBI Taxonomy" id="1121321"/>
    <lineage>
        <taxon>Bacteria</taxon>
        <taxon>Bacillati</taxon>
        <taxon>Bacillota</taxon>
        <taxon>Clostridia</taxon>
        <taxon>Peptostreptococcales</taxon>
        <taxon>Peptostreptococcaceae</taxon>
        <taxon>Asaccharospora</taxon>
    </lineage>
</organism>
<dbReference type="AlphaFoldDB" id="A0A1M5SNR6"/>
<evidence type="ECO:0000313" key="2">
    <source>
        <dbReference type="Proteomes" id="UP000243255"/>
    </source>
</evidence>
<sequence length="83" mass="9423">AARKSIGMYLLQLPDNILIGDFISYSNKKMSQEGGNKLRFTFAGSLYFERMNELGFYTTDKDLISERVKKAGLEGFFDKKVIG</sequence>
<feature type="non-terminal residue" evidence="1">
    <location>
        <position position="1"/>
    </location>
</feature>
<name>A0A1M5SNR6_9FIRM</name>
<keyword evidence="2" id="KW-1185">Reference proteome</keyword>
<reference evidence="2" key="1">
    <citation type="submission" date="2016-11" db="EMBL/GenBank/DDBJ databases">
        <authorList>
            <person name="Varghese N."/>
            <person name="Submissions S."/>
        </authorList>
    </citation>
    <scope>NUCLEOTIDE SEQUENCE [LARGE SCALE GENOMIC DNA]</scope>
    <source>
        <strain evidence="2">DSM 2635</strain>
    </source>
</reference>
<gene>
    <name evidence="1" type="ORF">SAMN04488530_1441</name>
</gene>
<accession>A0A1M5SNR6</accession>
<evidence type="ECO:0000313" key="1">
    <source>
        <dbReference type="EMBL" id="SHH40187.1"/>
    </source>
</evidence>
<proteinExistence type="predicted"/>